<evidence type="ECO:0000313" key="2">
    <source>
        <dbReference type="EMBL" id="BBZ63185.1"/>
    </source>
</evidence>
<feature type="compositionally biased region" description="Basic and acidic residues" evidence="1">
    <location>
        <begin position="48"/>
        <end position="61"/>
    </location>
</feature>
<dbReference type="AlphaFoldDB" id="A0AAD1J0V7"/>
<feature type="region of interest" description="Disordered" evidence="1">
    <location>
        <begin position="1"/>
        <end position="61"/>
    </location>
</feature>
<protein>
    <submittedName>
        <fullName evidence="2">Uncharacterized protein</fullName>
    </submittedName>
</protein>
<proteinExistence type="predicted"/>
<accession>A0AAD1J0V7</accession>
<organism evidence="2 3">
    <name type="scientific">Mycolicibacterium monacense</name>
    <name type="common">Mycobacterium monacense</name>
    <dbReference type="NCBI Taxonomy" id="85693"/>
    <lineage>
        <taxon>Bacteria</taxon>
        <taxon>Bacillati</taxon>
        <taxon>Actinomycetota</taxon>
        <taxon>Actinomycetes</taxon>
        <taxon>Mycobacteriales</taxon>
        <taxon>Mycobacteriaceae</taxon>
        <taxon>Mycolicibacterium</taxon>
    </lineage>
</organism>
<dbReference type="EMBL" id="AP022617">
    <property type="protein sequence ID" value="BBZ63185.1"/>
    <property type="molecule type" value="Genomic_DNA"/>
</dbReference>
<feature type="compositionally biased region" description="Low complexity" evidence="1">
    <location>
        <begin position="1"/>
        <end position="12"/>
    </location>
</feature>
<dbReference type="Proteomes" id="UP000466039">
    <property type="component" value="Chromosome"/>
</dbReference>
<keyword evidence="3" id="KW-1185">Reference proteome</keyword>
<name>A0AAD1J0V7_MYCMB</name>
<evidence type="ECO:0000313" key="3">
    <source>
        <dbReference type="Proteomes" id="UP000466039"/>
    </source>
</evidence>
<sequence>MIAGSAGAAAGSCFGDEHASSIPDVATSAHSPRVQAMGSDTNGSGDAGRCHRVEGDHEEVR</sequence>
<gene>
    <name evidence="2" type="ORF">MMON_44860</name>
</gene>
<reference evidence="2 3" key="1">
    <citation type="journal article" date="2019" name="Emerg. Microbes Infect.">
        <title>Comprehensive subspecies identification of 175 nontuberculous mycobacteria species based on 7547 genomic profiles.</title>
        <authorList>
            <person name="Matsumoto Y."/>
            <person name="Kinjo T."/>
            <person name="Motooka D."/>
            <person name="Nabeya D."/>
            <person name="Jung N."/>
            <person name="Uechi K."/>
            <person name="Horii T."/>
            <person name="Iida T."/>
            <person name="Fujita J."/>
            <person name="Nakamura S."/>
        </authorList>
    </citation>
    <scope>NUCLEOTIDE SEQUENCE [LARGE SCALE GENOMIC DNA]</scope>
    <source>
        <strain evidence="2 3">JCM 15658</strain>
    </source>
</reference>
<evidence type="ECO:0000256" key="1">
    <source>
        <dbReference type="SAM" id="MobiDB-lite"/>
    </source>
</evidence>